<dbReference type="InterPro" id="IPR012951">
    <property type="entry name" value="BBE"/>
</dbReference>
<keyword evidence="5" id="KW-0547">Nucleotide-binding</keyword>
<dbReference type="InterPro" id="IPR016169">
    <property type="entry name" value="FAD-bd_PCMH_sub2"/>
</dbReference>
<evidence type="ECO:0000256" key="4">
    <source>
        <dbReference type="ARBA" id="ARBA00022729"/>
    </source>
</evidence>
<feature type="chain" id="PRO_5043016914" description="FAD-binding PCMH-type domain-containing protein" evidence="9">
    <location>
        <begin position="25"/>
        <end position="549"/>
    </location>
</feature>
<keyword evidence="3" id="KW-0285">Flavoprotein</keyword>
<evidence type="ECO:0000313" key="12">
    <source>
        <dbReference type="Proteomes" id="UP001346149"/>
    </source>
</evidence>
<evidence type="ECO:0000256" key="3">
    <source>
        <dbReference type="ARBA" id="ARBA00022630"/>
    </source>
</evidence>
<comment type="similarity">
    <text evidence="2">Belongs to the oxygen-dependent FAD-linked oxidoreductase family.</text>
</comment>
<evidence type="ECO:0000256" key="8">
    <source>
        <dbReference type="ARBA" id="ARBA00023180"/>
    </source>
</evidence>
<keyword evidence="12" id="KW-1185">Reference proteome</keyword>
<evidence type="ECO:0000256" key="9">
    <source>
        <dbReference type="SAM" id="SignalP"/>
    </source>
</evidence>
<feature type="domain" description="FAD-binding PCMH-type" evidence="10">
    <location>
        <begin position="87"/>
        <end position="263"/>
    </location>
</feature>
<dbReference type="GO" id="GO:0016491">
    <property type="term" value="F:oxidoreductase activity"/>
    <property type="evidence" value="ECO:0007669"/>
    <property type="project" value="UniProtKB-KW"/>
</dbReference>
<dbReference type="Proteomes" id="UP001346149">
    <property type="component" value="Unassembled WGS sequence"/>
</dbReference>
<organism evidence="11 12">
    <name type="scientific">Trapa natans</name>
    <name type="common">Water chestnut</name>
    <dbReference type="NCBI Taxonomy" id="22666"/>
    <lineage>
        <taxon>Eukaryota</taxon>
        <taxon>Viridiplantae</taxon>
        <taxon>Streptophyta</taxon>
        <taxon>Embryophyta</taxon>
        <taxon>Tracheophyta</taxon>
        <taxon>Spermatophyta</taxon>
        <taxon>Magnoliopsida</taxon>
        <taxon>eudicotyledons</taxon>
        <taxon>Gunneridae</taxon>
        <taxon>Pentapetalae</taxon>
        <taxon>rosids</taxon>
        <taxon>malvids</taxon>
        <taxon>Myrtales</taxon>
        <taxon>Lythraceae</taxon>
        <taxon>Trapa</taxon>
    </lineage>
</organism>
<dbReference type="AlphaFoldDB" id="A0AAN7LMF3"/>
<evidence type="ECO:0000259" key="10">
    <source>
        <dbReference type="PROSITE" id="PS51387"/>
    </source>
</evidence>
<dbReference type="EMBL" id="JAXQNO010000011">
    <property type="protein sequence ID" value="KAK4788847.1"/>
    <property type="molecule type" value="Genomic_DNA"/>
</dbReference>
<keyword evidence="7" id="KW-0560">Oxidoreductase</keyword>
<dbReference type="PROSITE" id="PS51387">
    <property type="entry name" value="FAD_PCMH"/>
    <property type="match status" value="1"/>
</dbReference>
<accession>A0AAN7LMF3</accession>
<dbReference type="InterPro" id="IPR016167">
    <property type="entry name" value="FAD-bd_PCMH_sub1"/>
</dbReference>
<protein>
    <recommendedName>
        <fullName evidence="10">FAD-binding PCMH-type domain-containing protein</fullName>
    </recommendedName>
</protein>
<sequence>MGWSTTFPLSLTVVLLLRSPTVFSSSRDDDFTASLYADFLHCLENRTQSSSPDLSQLLYSQSNSSYAAALQSYARNRRFTSSSSVTASSKPLLILAPTHHSHVSAAVLCSRDLGLHLRTRSGGHDYEGVSYASQSNESFIVLDTFNFRSIDVDVAGESAWVESGAILGELYYRISEKSSVLGFPAGICPTVGVGGHFSGGGYGNMIRKFGLSVDHITDARIVDVEGRVLDRASMGEDLFWAIRGGGGASFGVILAYKVNLVSVPSTVTVFRVEKTLEQNATDLVYRWQHVAPATDNGLFMRLLLQPITSRTRKGEKTIRASVLAQFLGDADRLVSIMAGEFPELGLRKEDCMEMSWIESAVWWGFKNRTAREALLDRTPESLNFLKRKSDYVQVPITRPGLESLWAKMIELGKVGLVFNAYGGAMAEVPSSETPFPHRAGNLFKIQYSISWGQESPEMETNYLNQIRSLHSFMTPSVSKDPRRAYLNYRDLDIGVAQNGKDIYGNDSVYGVKYFVGNFERLVGVKTVVDPMNFFRNEQSIPTLPRKPSK</sequence>
<evidence type="ECO:0000256" key="7">
    <source>
        <dbReference type="ARBA" id="ARBA00023002"/>
    </source>
</evidence>
<dbReference type="GO" id="GO:0071949">
    <property type="term" value="F:FAD binding"/>
    <property type="evidence" value="ECO:0007669"/>
    <property type="project" value="InterPro"/>
</dbReference>
<keyword evidence="6" id="KW-0274">FAD</keyword>
<keyword evidence="8" id="KW-0325">Glycoprotein</keyword>
<gene>
    <name evidence="11" type="ORF">SAY86_020166</name>
</gene>
<dbReference type="Gene3D" id="3.30.465.10">
    <property type="match status" value="1"/>
</dbReference>
<feature type="signal peptide" evidence="9">
    <location>
        <begin position="1"/>
        <end position="24"/>
    </location>
</feature>
<evidence type="ECO:0000256" key="6">
    <source>
        <dbReference type="ARBA" id="ARBA00022827"/>
    </source>
</evidence>
<evidence type="ECO:0000313" key="11">
    <source>
        <dbReference type="EMBL" id="KAK4788847.1"/>
    </source>
</evidence>
<dbReference type="Pfam" id="PF01565">
    <property type="entry name" value="FAD_binding_4"/>
    <property type="match status" value="1"/>
</dbReference>
<dbReference type="PANTHER" id="PTHR32448">
    <property type="entry name" value="OS08G0158400 PROTEIN"/>
    <property type="match status" value="1"/>
</dbReference>
<dbReference type="Gene3D" id="3.40.462.20">
    <property type="match status" value="1"/>
</dbReference>
<dbReference type="Pfam" id="PF08031">
    <property type="entry name" value="BBE"/>
    <property type="match status" value="1"/>
</dbReference>
<dbReference type="InterPro" id="IPR036318">
    <property type="entry name" value="FAD-bd_PCMH-like_sf"/>
</dbReference>
<dbReference type="InterPro" id="IPR016166">
    <property type="entry name" value="FAD-bd_PCMH"/>
</dbReference>
<dbReference type="InterPro" id="IPR006094">
    <property type="entry name" value="Oxid_FAD_bind_N"/>
</dbReference>
<dbReference type="SUPFAM" id="SSF56176">
    <property type="entry name" value="FAD-binding/transporter-associated domain-like"/>
    <property type="match status" value="1"/>
</dbReference>
<name>A0AAN7LMF3_TRANT</name>
<evidence type="ECO:0000256" key="5">
    <source>
        <dbReference type="ARBA" id="ARBA00022741"/>
    </source>
</evidence>
<comment type="caution">
    <text evidence="11">The sequence shown here is derived from an EMBL/GenBank/DDBJ whole genome shotgun (WGS) entry which is preliminary data.</text>
</comment>
<proteinExistence type="inferred from homology"/>
<keyword evidence="4 9" id="KW-0732">Signal</keyword>
<comment type="cofactor">
    <cofactor evidence="1">
        <name>FAD</name>
        <dbReference type="ChEBI" id="CHEBI:57692"/>
    </cofactor>
</comment>
<dbReference type="Gene3D" id="3.30.43.10">
    <property type="entry name" value="Uridine Diphospho-n-acetylenolpyruvylglucosamine Reductase, domain 2"/>
    <property type="match status" value="1"/>
</dbReference>
<reference evidence="11 12" key="1">
    <citation type="journal article" date="2023" name="Hortic Res">
        <title>Pangenome of water caltrop reveals structural variations and asymmetric subgenome divergence after allopolyploidization.</title>
        <authorList>
            <person name="Zhang X."/>
            <person name="Chen Y."/>
            <person name="Wang L."/>
            <person name="Yuan Y."/>
            <person name="Fang M."/>
            <person name="Shi L."/>
            <person name="Lu R."/>
            <person name="Comes H.P."/>
            <person name="Ma Y."/>
            <person name="Chen Y."/>
            <person name="Huang G."/>
            <person name="Zhou Y."/>
            <person name="Zheng Z."/>
            <person name="Qiu Y."/>
        </authorList>
    </citation>
    <scope>NUCLEOTIDE SEQUENCE [LARGE SCALE GENOMIC DNA]</scope>
    <source>
        <strain evidence="11">F231</strain>
    </source>
</reference>
<evidence type="ECO:0000256" key="2">
    <source>
        <dbReference type="ARBA" id="ARBA00005466"/>
    </source>
</evidence>
<evidence type="ECO:0000256" key="1">
    <source>
        <dbReference type="ARBA" id="ARBA00001974"/>
    </source>
</evidence>